<protein>
    <submittedName>
        <fullName evidence="2">Sugar phosphate nucleotidyltransferase</fullName>
    </submittedName>
</protein>
<keyword evidence="3" id="KW-1185">Reference proteome</keyword>
<reference evidence="2 3" key="1">
    <citation type="submission" date="2023-02" db="EMBL/GenBank/DDBJ databases">
        <title>Novel Oscillospiraceae bacterial genomes.</title>
        <authorList>
            <person name="Srinivasan S."/>
            <person name="Austin M.N."/>
            <person name="Fiedler T.L."/>
            <person name="Strenk S.M."/>
            <person name="Agnew K.J."/>
            <person name="Nagana Gowda G.A."/>
            <person name="Raftery D."/>
            <person name="Beamer M.A."/>
            <person name="Achilles S.L."/>
            <person name="Wiesenfeld H.C."/>
            <person name="Fredricks D.N."/>
            <person name="Hillier S.L."/>
        </authorList>
    </citation>
    <scope>NUCLEOTIDE SEQUENCE [LARGE SCALE GENOMIC DNA]</scope>
    <source>
        <strain evidence="2 3">CHIC02 1186E3-8</strain>
    </source>
</reference>
<feature type="domain" description="Nucleotidyl transferase" evidence="1">
    <location>
        <begin position="7"/>
        <end position="144"/>
    </location>
</feature>
<gene>
    <name evidence="2" type="ORF">PYS61_03410</name>
</gene>
<name>A0ABY8C2V5_9FIRM</name>
<evidence type="ECO:0000313" key="2">
    <source>
        <dbReference type="EMBL" id="WEG35007.1"/>
    </source>
</evidence>
<dbReference type="InterPro" id="IPR005835">
    <property type="entry name" value="NTP_transferase_dom"/>
</dbReference>
<dbReference type="RefSeq" id="WP_315571037.1">
    <property type="nucleotide sequence ID" value="NZ_CP118868.1"/>
</dbReference>
<sequence length="349" mass="39102">MSKKVLVVLAAGLASRFGSLKQVRAVNAYNEVLLDYSVYDALRAGFSAVVFIIKAEMRAAFEAAIGSHLRPYIEVRYAFQDFNDLPQAVTLDPARVKPLGTAHALYCARNSVKPDEKIVVINADDYYGPQAFQTLADYFDANEQPQKRNGVALKQYAMVAYELDKTLSEMGFVSRGVCELTPDSYLERINERTQIGYLPTTAEIVDGERVDCDADSCSLQAVLLKEKQERERVIAYSEDGGASWRTISGKTPVSMNIWAFDYSIFALCQDYLSDFLQNKLAAAPLKAECYLPLAVGEAVKREEVQVKVYQGNNQWFGLTYQDDYPKVQAAICKLVAEELYPQQLWPPKN</sequence>
<dbReference type="InterPro" id="IPR029044">
    <property type="entry name" value="Nucleotide-diphossugar_trans"/>
</dbReference>
<accession>A0ABY8C2V5</accession>
<dbReference type="Proteomes" id="UP001220478">
    <property type="component" value="Chromosome"/>
</dbReference>
<dbReference type="SUPFAM" id="SSF53448">
    <property type="entry name" value="Nucleotide-diphospho-sugar transferases"/>
    <property type="match status" value="1"/>
</dbReference>
<evidence type="ECO:0000313" key="3">
    <source>
        <dbReference type="Proteomes" id="UP001220478"/>
    </source>
</evidence>
<dbReference type="EMBL" id="CP118868">
    <property type="protein sequence ID" value="WEG35007.1"/>
    <property type="molecule type" value="Genomic_DNA"/>
</dbReference>
<dbReference type="Pfam" id="PF00483">
    <property type="entry name" value="NTP_transferase"/>
    <property type="match status" value="1"/>
</dbReference>
<dbReference type="Gene3D" id="3.90.550.10">
    <property type="entry name" value="Spore Coat Polysaccharide Biosynthesis Protein SpsA, Chain A"/>
    <property type="match status" value="1"/>
</dbReference>
<evidence type="ECO:0000259" key="1">
    <source>
        <dbReference type="Pfam" id="PF00483"/>
    </source>
</evidence>
<organism evidence="2 3">
    <name type="scientific">Amygdalobacter indicium</name>
    <dbReference type="NCBI Taxonomy" id="3029272"/>
    <lineage>
        <taxon>Bacteria</taxon>
        <taxon>Bacillati</taxon>
        <taxon>Bacillota</taxon>
        <taxon>Clostridia</taxon>
        <taxon>Eubacteriales</taxon>
        <taxon>Oscillospiraceae</taxon>
        <taxon>Amygdalobacter</taxon>
    </lineage>
</organism>
<proteinExistence type="predicted"/>